<evidence type="ECO:0000313" key="5">
    <source>
        <dbReference type="EMBL" id="MBW8683126.1"/>
    </source>
</evidence>
<dbReference type="EMBL" id="JAICCF010000001">
    <property type="protein sequence ID" value="MBW8683126.1"/>
    <property type="molecule type" value="Genomic_DNA"/>
</dbReference>
<dbReference type="SMART" id="SM00560">
    <property type="entry name" value="LamGL"/>
    <property type="match status" value="2"/>
</dbReference>
<dbReference type="InterPro" id="IPR026444">
    <property type="entry name" value="Secre_tail"/>
</dbReference>
<feature type="domain" description="LamG-like jellyroll fold" evidence="4">
    <location>
        <begin position="414"/>
        <end position="557"/>
    </location>
</feature>
<accession>A0ABS7G639</accession>
<comment type="caution">
    <text evidence="5">The sequence shown here is derived from an EMBL/GenBank/DDBJ whole genome shotgun (WGS) entry which is preliminary data.</text>
</comment>
<evidence type="ECO:0000256" key="1">
    <source>
        <dbReference type="ARBA" id="ARBA00022729"/>
    </source>
</evidence>
<dbReference type="Pfam" id="PF22352">
    <property type="entry name" value="K319L-like_PKD"/>
    <property type="match status" value="1"/>
</dbReference>
<dbReference type="NCBIfam" id="TIGR04183">
    <property type="entry name" value="Por_Secre_tail"/>
    <property type="match status" value="1"/>
</dbReference>
<feature type="domain" description="LamG-like jellyroll fold" evidence="4">
    <location>
        <begin position="650"/>
        <end position="793"/>
    </location>
</feature>
<proteinExistence type="predicted"/>
<dbReference type="SUPFAM" id="SSF53474">
    <property type="entry name" value="alpha/beta-Hydrolases"/>
    <property type="match status" value="1"/>
</dbReference>
<dbReference type="Gene3D" id="3.40.50.1820">
    <property type="entry name" value="alpha/beta hydrolase"/>
    <property type="match status" value="1"/>
</dbReference>
<keyword evidence="6" id="KW-1185">Reference proteome</keyword>
<dbReference type="Gene3D" id="2.60.120.200">
    <property type="match status" value="2"/>
</dbReference>
<dbReference type="InterPro" id="IPR006558">
    <property type="entry name" value="LamG-like"/>
</dbReference>
<evidence type="ECO:0000256" key="3">
    <source>
        <dbReference type="ARBA" id="ARBA00023157"/>
    </source>
</evidence>
<gene>
    <name evidence="5" type="ORF">K1Y79_02165</name>
</gene>
<name>A0ABS7G639_9BACT</name>
<evidence type="ECO:0000256" key="2">
    <source>
        <dbReference type="ARBA" id="ARBA00022801"/>
    </source>
</evidence>
<dbReference type="Proteomes" id="UP000812961">
    <property type="component" value="Unassembled WGS sequence"/>
</dbReference>
<dbReference type="InterPro" id="IPR029058">
    <property type="entry name" value="AB_hydrolase_fold"/>
</dbReference>
<dbReference type="InterPro" id="IPR013783">
    <property type="entry name" value="Ig-like_fold"/>
</dbReference>
<reference evidence="5 6" key="1">
    <citation type="submission" date="2021-08" db="EMBL/GenBank/DDBJ databases">
        <title>The genome sequence of Chitinophaga sp. B61.</title>
        <authorList>
            <person name="Zhang X."/>
        </authorList>
    </citation>
    <scope>NUCLEOTIDE SEQUENCE [LARGE SCALE GENOMIC DNA]</scope>
    <source>
        <strain evidence="5 6">B61</strain>
    </source>
</reference>
<dbReference type="SUPFAM" id="SSF49899">
    <property type="entry name" value="Concanavalin A-like lectins/glucanases"/>
    <property type="match status" value="2"/>
</dbReference>
<sequence>MKRTLKLIGLYLLLLTFINEETNAQMVMSRQAKTLTTSNGENFYAYEYRPQGYNPTGNIMHPLIIFLHGIGERSDNINDLPKLENLGLPLVIKDGSTMAFNWNGNTESFVVMAPMSRASSSINNLSRWNTEYIQATIDYAINNLKVDTNRIYLTGLSYGGGGTLNYISVNTSFIRRIAAAAPVSSPAHFNSNGPTYVKNANLPLWAFVGALDDLTPPIHSENVVNGINSLNPAVRARLSIIANGAHDWKTYNAVYYHLNQPNGVYENPISLYEWFLGQNKSLPANILPVANAGPTQNISTIPGNATLDGSGSSDADGIVRYLWRQISGPKTITISNTYTSSTTAAAAHKTKNISGLTIAGTYQFELTVVDARAGISKSVVSINVTTPTNGKAVTFNAIGGRIIAGNVAQFKNATAFTVEAYFKYDGTATDWTNAEAGIFRNYVSNTDRIRLYVQKATNSIHFTLANGTDVKGYTAANAVSPDTWYHVAAVFDGTQTGNADRMKIYINGVQQTLSFTGTIPAITSGSTPVCHFGGDPSASLLLAIDEVRVWSTALTSSTINSWKNKLLGNCHPNANSLFLYWPLDDDTNPSYAAAGLGTSYPSPIFYNSYIQSPLGLDPIPCPVDLGKAVTFNAIGGRIIAGNVAQFKNATAFTVEAYFKYDGTATDWTNAEAGIFRNYVSNTDRIRLYVQKATNSVHFTLANGTDVKGYTAANVVSPDTWYHVAAVFDGTQTGNTDRMKIYINGVQQTLSFTGAIPAITSGSTPVCHFGGDPSASLLLAIDEVRVWGTALTSSTINSWKNKLLGNCHPNANSLFLYWPLDDDTNPSYAAAALGTSYPSPIFYHNYIQSSLATAASGCNQASLALAEYPGKITNNKFFISKIYPNPTEGFLSLDINTSIPAVTTVTVTDMSGRRVYQKTTQLNQGSTREALNLTALPAGTYILDIINNKGLRTTHKILKR</sequence>
<dbReference type="InterPro" id="IPR013320">
    <property type="entry name" value="ConA-like_dom_sf"/>
</dbReference>
<keyword evidence="3" id="KW-1015">Disulfide bond</keyword>
<evidence type="ECO:0000313" key="6">
    <source>
        <dbReference type="Proteomes" id="UP000812961"/>
    </source>
</evidence>
<dbReference type="Pfam" id="PF18962">
    <property type="entry name" value="Por_Secre_tail"/>
    <property type="match status" value="1"/>
</dbReference>
<dbReference type="InterPro" id="IPR050955">
    <property type="entry name" value="Plant_Biomass_Hydrol_Est"/>
</dbReference>
<protein>
    <submittedName>
        <fullName evidence="5">T9SS type A sorting domain-containing protein</fullName>
    </submittedName>
</protein>
<dbReference type="InterPro" id="IPR003140">
    <property type="entry name" value="PLipase/COase/thioEstase"/>
</dbReference>
<keyword evidence="2" id="KW-0378">Hydrolase</keyword>
<keyword evidence="1" id="KW-0732">Signal</keyword>
<evidence type="ECO:0000259" key="4">
    <source>
        <dbReference type="SMART" id="SM00560"/>
    </source>
</evidence>
<dbReference type="PANTHER" id="PTHR43037">
    <property type="entry name" value="UNNAMED PRODUCT-RELATED"/>
    <property type="match status" value="1"/>
</dbReference>
<dbReference type="Gene3D" id="2.60.40.10">
    <property type="entry name" value="Immunoglobulins"/>
    <property type="match status" value="1"/>
</dbReference>
<dbReference type="Pfam" id="PF13385">
    <property type="entry name" value="Laminin_G_3"/>
    <property type="match status" value="2"/>
</dbReference>
<dbReference type="PANTHER" id="PTHR43037:SF5">
    <property type="entry name" value="FERULOYL ESTERASE"/>
    <property type="match status" value="1"/>
</dbReference>
<dbReference type="Pfam" id="PF02230">
    <property type="entry name" value="Abhydrolase_2"/>
    <property type="match status" value="1"/>
</dbReference>
<organism evidence="5 6">
    <name type="scientific">Chitinophaga rhizophila</name>
    <dbReference type="NCBI Taxonomy" id="2866212"/>
    <lineage>
        <taxon>Bacteria</taxon>
        <taxon>Pseudomonadati</taxon>
        <taxon>Bacteroidota</taxon>
        <taxon>Chitinophagia</taxon>
        <taxon>Chitinophagales</taxon>
        <taxon>Chitinophagaceae</taxon>
        <taxon>Chitinophaga</taxon>
    </lineage>
</organism>
<dbReference type="RefSeq" id="WP_220248359.1">
    <property type="nucleotide sequence ID" value="NZ_JAICCF010000001.1"/>
</dbReference>